<proteinExistence type="predicted"/>
<dbReference type="OrthoDB" id="7033679at2"/>
<organism evidence="1 2">
    <name type="scientific">Pseudomonas syringae</name>
    <dbReference type="NCBI Taxonomy" id="317"/>
    <lineage>
        <taxon>Bacteria</taxon>
        <taxon>Pseudomonadati</taxon>
        <taxon>Pseudomonadota</taxon>
        <taxon>Gammaproteobacteria</taxon>
        <taxon>Pseudomonadales</taxon>
        <taxon>Pseudomonadaceae</taxon>
        <taxon>Pseudomonas</taxon>
    </lineage>
</organism>
<comment type="caution">
    <text evidence="1">The sequence shown here is derived from an EMBL/GenBank/DDBJ whole genome shotgun (WGS) entry which is preliminary data.</text>
</comment>
<name>A0A244ERK7_PSESX</name>
<evidence type="ECO:0000313" key="2">
    <source>
        <dbReference type="Proteomes" id="UP000195128"/>
    </source>
</evidence>
<dbReference type="AlphaFoldDB" id="A0A244ERK7"/>
<gene>
    <name evidence="1" type="ORF">BW686_14065</name>
</gene>
<sequence>MGANLFAKALFWAIHLQRMSRPFREQVRSHALLSEACKPSIPGVLGLVYNDERRSDSSRA</sequence>
<accession>A0A244ERK7</accession>
<evidence type="ECO:0000313" key="1">
    <source>
        <dbReference type="EMBL" id="OUM06640.1"/>
    </source>
</evidence>
<dbReference type="Proteomes" id="UP000195128">
    <property type="component" value="Unassembled WGS sequence"/>
</dbReference>
<reference evidence="1 2" key="1">
    <citation type="submission" date="2017-01" db="EMBL/GenBank/DDBJ databases">
        <authorList>
            <person name="Mah S.A."/>
            <person name="Swanson W.J."/>
            <person name="Moy G.W."/>
            <person name="Vacquier V.D."/>
        </authorList>
    </citation>
    <scope>NUCLEOTIDE SEQUENCE [LARGE SCALE GENOMIC DNA]</scope>
    <source>
        <strain evidence="1">PDD-32b-74</strain>
    </source>
</reference>
<protein>
    <submittedName>
        <fullName evidence="1">Uncharacterized protein</fullName>
    </submittedName>
</protein>
<dbReference type="EMBL" id="MTSA01000010">
    <property type="protein sequence ID" value="OUM06640.1"/>
    <property type="molecule type" value="Genomic_DNA"/>
</dbReference>